<evidence type="ECO:0008006" key="3">
    <source>
        <dbReference type="Google" id="ProtNLM"/>
    </source>
</evidence>
<dbReference type="EMBL" id="MAOI01000121">
    <property type="protein sequence ID" value="OJD73994.1"/>
    <property type="molecule type" value="Genomic_DNA"/>
</dbReference>
<protein>
    <recommendedName>
        <fullName evidence="3">Thioredoxin domain-containing protein</fullName>
    </recommendedName>
</protein>
<dbReference type="GeneID" id="87594553"/>
<sequence length="150" mass="17184">MLIGFLFLISLTFKKVYKTKNVLKITLPIEKVQSFIEKNERIIILFFDEFTCVETLSKMDQYIKIIRKRSLPFAIVNVMEGVDPEGDKCLSCPITSKYNIEVLPSVLYFENGKKTRELVNDSDKLTVTELEQFVGSIEIKKTYSLVGEGG</sequence>
<dbReference type="InterPro" id="IPR036249">
    <property type="entry name" value="Thioredoxin-like_sf"/>
</dbReference>
<dbReference type="Gene3D" id="3.40.30.10">
    <property type="entry name" value="Glutaredoxin"/>
    <property type="match status" value="1"/>
</dbReference>
<dbReference type="RefSeq" id="WP_071720507.1">
    <property type="nucleotide sequence ID" value="NZ_CBCSHB010000009.1"/>
</dbReference>
<dbReference type="AlphaFoldDB" id="A0A1J9UB45"/>
<organism evidence="1 2">
    <name type="scientific">Bacillus paramycoides</name>
    <dbReference type="NCBI Taxonomy" id="2026194"/>
    <lineage>
        <taxon>Bacteria</taxon>
        <taxon>Bacillati</taxon>
        <taxon>Bacillota</taxon>
        <taxon>Bacilli</taxon>
        <taxon>Bacillales</taxon>
        <taxon>Bacillaceae</taxon>
        <taxon>Bacillus</taxon>
        <taxon>Bacillus cereus group</taxon>
    </lineage>
</organism>
<evidence type="ECO:0000313" key="2">
    <source>
        <dbReference type="Proteomes" id="UP000182788"/>
    </source>
</evidence>
<comment type="caution">
    <text evidence="1">The sequence shown here is derived from an EMBL/GenBank/DDBJ whole genome shotgun (WGS) entry which is preliminary data.</text>
</comment>
<dbReference type="SUPFAM" id="SSF52833">
    <property type="entry name" value="Thioredoxin-like"/>
    <property type="match status" value="1"/>
</dbReference>
<evidence type="ECO:0000313" key="1">
    <source>
        <dbReference type="EMBL" id="OJD73994.1"/>
    </source>
</evidence>
<reference evidence="1 2" key="1">
    <citation type="submission" date="2016-06" db="EMBL/GenBank/DDBJ databases">
        <title>First insights into the genetic diversity and population structure of in the Bacillus cereus group bacteria from diverse marine environments.</title>
        <authorList>
            <person name="Liu Y."/>
            <person name="Lai Q."/>
            <person name="Shao Z."/>
        </authorList>
    </citation>
    <scope>NUCLEOTIDE SEQUENCE [LARGE SCALE GENOMIC DNA]</scope>
    <source>
        <strain evidence="1 2">NH24A2</strain>
    </source>
</reference>
<name>A0A1J9UB45_9BACI</name>
<accession>A0A1J9UB45</accession>
<gene>
    <name evidence="1" type="ORF">BAU28_18455</name>
</gene>
<dbReference type="Proteomes" id="UP000182788">
    <property type="component" value="Unassembled WGS sequence"/>
</dbReference>
<proteinExistence type="predicted"/>